<sequence length="76" mass="7853">MTRMKRTTAAVGLGALIAGVAIIGAPSALAETSSAPVGNTSQCSAEPLTMAYYRTWRDVTVPQSANSNLPDPMSRA</sequence>
<feature type="signal peptide" evidence="1">
    <location>
        <begin position="1"/>
        <end position="30"/>
    </location>
</feature>
<feature type="chain" id="PRO_5002445458" evidence="1">
    <location>
        <begin position="31"/>
        <end position="76"/>
    </location>
</feature>
<dbReference type="Proteomes" id="UP000033740">
    <property type="component" value="Unassembled WGS sequence"/>
</dbReference>
<keyword evidence="3" id="KW-1185">Reference proteome</keyword>
<name>A0A0F0LPS4_9MICO</name>
<evidence type="ECO:0000313" key="2">
    <source>
        <dbReference type="EMBL" id="KJL34260.1"/>
    </source>
</evidence>
<gene>
    <name evidence="2" type="ORF">RS86_01047</name>
</gene>
<evidence type="ECO:0000256" key="1">
    <source>
        <dbReference type="SAM" id="SignalP"/>
    </source>
</evidence>
<organism evidence="2 3">
    <name type="scientific">Microbacterium azadirachtae</name>
    <dbReference type="NCBI Taxonomy" id="582680"/>
    <lineage>
        <taxon>Bacteria</taxon>
        <taxon>Bacillati</taxon>
        <taxon>Actinomycetota</taxon>
        <taxon>Actinomycetes</taxon>
        <taxon>Micrococcales</taxon>
        <taxon>Microbacteriaceae</taxon>
        <taxon>Microbacterium</taxon>
    </lineage>
</organism>
<dbReference type="RefSeq" id="WP_052680088.1">
    <property type="nucleotide sequence ID" value="NZ_JYIX01000029.1"/>
</dbReference>
<dbReference type="AlphaFoldDB" id="A0A0F0LPS4"/>
<accession>A0A0F0LPS4</accession>
<keyword evidence="1" id="KW-0732">Signal</keyword>
<comment type="caution">
    <text evidence="2">The sequence shown here is derived from an EMBL/GenBank/DDBJ whole genome shotgun (WGS) entry which is preliminary data.</text>
</comment>
<reference evidence="2 3" key="1">
    <citation type="submission" date="2015-02" db="EMBL/GenBank/DDBJ databases">
        <title>Draft genome sequences of ten Microbacterium spp. with emphasis on heavy metal contaminated environments.</title>
        <authorList>
            <person name="Corretto E."/>
        </authorList>
    </citation>
    <scope>NUCLEOTIDE SEQUENCE [LARGE SCALE GENOMIC DNA]</scope>
    <source>
        <strain evidence="2 3">ARN176</strain>
    </source>
</reference>
<proteinExistence type="predicted"/>
<dbReference type="PATRIC" id="fig|582680.6.peg.1077"/>
<protein>
    <submittedName>
        <fullName evidence="2">Uncharacterized protein</fullName>
    </submittedName>
</protein>
<evidence type="ECO:0000313" key="3">
    <source>
        <dbReference type="Proteomes" id="UP000033740"/>
    </source>
</evidence>
<dbReference type="STRING" id="582680.RS86_01047"/>
<dbReference type="EMBL" id="JYIX01000029">
    <property type="protein sequence ID" value="KJL34260.1"/>
    <property type="molecule type" value="Genomic_DNA"/>
</dbReference>